<feature type="region of interest" description="Disordered" evidence="1">
    <location>
        <begin position="200"/>
        <end position="232"/>
    </location>
</feature>
<feature type="region of interest" description="Disordered" evidence="1">
    <location>
        <begin position="317"/>
        <end position="343"/>
    </location>
</feature>
<accession>A0ABP0G7K6</accession>
<feature type="region of interest" description="Disordered" evidence="1">
    <location>
        <begin position="716"/>
        <end position="736"/>
    </location>
</feature>
<keyword evidence="3" id="KW-1185">Reference proteome</keyword>
<evidence type="ECO:0000313" key="2">
    <source>
        <dbReference type="EMBL" id="CAK8687207.1"/>
    </source>
</evidence>
<name>A0ABP0G7K6_CLALP</name>
<sequence>MVKMTQKPIRPLVSRGPALPVYTSTEFNSAIINPAPIQRPSHQAGTLNHKTVLSATHAAYANTYFTPIRPQPAAQTRQPCYQPISLIPCTTPSTGENVSFTPVIRSPHQLTNTLVKSCSSPTLRTVVVPRIPSTSPKPAPTLIESMQETIQRQRVLIGKLISVIVNEKLKTQATPPTRSEKEAALYEDVEKLLKFTDKQNIPNKKGDHENITDNWHLNGPKHSPVSERKKRTRTITNDKKVMPKRLRQKSPKFRTADWASTSGSSVHESSVKKTHFVLTRIARSLPVLLEAVKRWVFSFIFGLFLFHETRKISPLPKLQPKDATKLDSSLTSEESKQGVDSESDFSEIRQRTLGLMRPDGDSCLFSLRLEFSHQLKSLEKTFKKAQQVKSPAAICSGDVPELQPRRDASTANISSDDSDWKPATSSGCDTSSESPEWRSPCRMKENRKRKNLPWWTAGLKRFRGRRQCRSRRLAARQASYLAMHKIDEIYDQDATSPSSCKTSGLGRKKCSFNRRALQLIRRARRLWTEMTLKTSAFHFSEKMIEYRNRQDMCCDEVPESRIGTNANESKEHHFGKIDDEKDDYLRNKISVNKSDPLYMISRFLNVAHHQPGNDSEKGVKDHAIETECAKADQPNAETKAEECNKSSKSTSDIFKSDDGLNCCRNQNLSFISTLPDLIICEPEDIGEVVVVEGSETSSNYCNDSLEKKLDETISSVDKASDSSEDQHHLEVVKDANRKVIAETESLSGSENADRKSGEPGRIASILISQVCSLVTPKGDSSPVQKSEPLSRKNIKPESSGITSASETDSCHQTTSDANHLHHDFRIGKNVKTGPTFGKLNDSQGKLGESMTLSDSDSDATNEEKSARDHEREQERKSILYCDIMATNLTRKKNLMSKISKQNIENDTPVLEWGLHPRRAMCRAKAKIQVQLSNLTRADADKDNDEDTPPLPNRRASLRNQTRLKIDCKTSPQKVSRQYKETMISSAEKLGSRNEQRQNKPNVTLTDAVAPTSVTQAISTKPDSSSGKSSSDDDLPPVPWLNEGKKEDAFPETDI</sequence>
<gene>
    <name evidence="2" type="ORF">CVLEPA_LOCUS19279</name>
</gene>
<organism evidence="2 3">
    <name type="scientific">Clavelina lepadiformis</name>
    <name type="common">Light-bulb sea squirt</name>
    <name type="synonym">Ascidia lepadiformis</name>
    <dbReference type="NCBI Taxonomy" id="159417"/>
    <lineage>
        <taxon>Eukaryota</taxon>
        <taxon>Metazoa</taxon>
        <taxon>Chordata</taxon>
        <taxon>Tunicata</taxon>
        <taxon>Ascidiacea</taxon>
        <taxon>Aplousobranchia</taxon>
        <taxon>Clavelinidae</taxon>
        <taxon>Clavelina</taxon>
    </lineage>
</organism>
<dbReference type="Proteomes" id="UP001642483">
    <property type="component" value="Unassembled WGS sequence"/>
</dbReference>
<protein>
    <submittedName>
        <fullName evidence="2">Uncharacterized protein</fullName>
    </submittedName>
</protein>
<feature type="compositionally biased region" description="Polar residues" evidence="1">
    <location>
        <begin position="423"/>
        <end position="434"/>
    </location>
</feature>
<feature type="region of interest" description="Disordered" evidence="1">
    <location>
        <begin position="397"/>
        <end position="441"/>
    </location>
</feature>
<feature type="region of interest" description="Disordered" evidence="1">
    <location>
        <begin position="775"/>
        <end position="874"/>
    </location>
</feature>
<feature type="compositionally biased region" description="Polar residues" evidence="1">
    <location>
        <begin position="1011"/>
        <end position="1021"/>
    </location>
</feature>
<reference evidence="2 3" key="1">
    <citation type="submission" date="2024-02" db="EMBL/GenBank/DDBJ databases">
        <authorList>
            <person name="Daric V."/>
            <person name="Darras S."/>
        </authorList>
    </citation>
    <scope>NUCLEOTIDE SEQUENCE [LARGE SCALE GENOMIC DNA]</scope>
</reference>
<feature type="compositionally biased region" description="Polar residues" evidence="1">
    <location>
        <begin position="799"/>
        <end position="817"/>
    </location>
</feature>
<feature type="region of interest" description="Disordered" evidence="1">
    <location>
        <begin position="934"/>
        <end position="963"/>
    </location>
</feature>
<evidence type="ECO:0000313" key="3">
    <source>
        <dbReference type="Proteomes" id="UP001642483"/>
    </source>
</evidence>
<feature type="region of interest" description="Disordered" evidence="1">
    <location>
        <begin position="987"/>
        <end position="1054"/>
    </location>
</feature>
<feature type="region of interest" description="Disordered" evidence="1">
    <location>
        <begin position="632"/>
        <end position="651"/>
    </location>
</feature>
<feature type="compositionally biased region" description="Basic and acidic residues" evidence="1">
    <location>
        <begin position="861"/>
        <end position="874"/>
    </location>
</feature>
<comment type="caution">
    <text evidence="2">The sequence shown here is derived from an EMBL/GenBank/DDBJ whole genome shotgun (WGS) entry which is preliminary data.</text>
</comment>
<feature type="compositionally biased region" description="Basic and acidic residues" evidence="1">
    <location>
        <begin position="718"/>
        <end position="736"/>
    </location>
</feature>
<evidence type="ECO:0000256" key="1">
    <source>
        <dbReference type="SAM" id="MobiDB-lite"/>
    </source>
</evidence>
<dbReference type="EMBL" id="CAWYQH010000103">
    <property type="protein sequence ID" value="CAK8687207.1"/>
    <property type="molecule type" value="Genomic_DNA"/>
</dbReference>
<proteinExistence type="predicted"/>